<keyword evidence="3" id="KW-1185">Reference proteome</keyword>
<gene>
    <name evidence="2" type="ORF">IQ22_01133</name>
</gene>
<organism evidence="2 3">
    <name type="scientific">Pseudomonas duriflava</name>
    <dbReference type="NCBI Taxonomy" id="459528"/>
    <lineage>
        <taxon>Bacteria</taxon>
        <taxon>Pseudomonadati</taxon>
        <taxon>Pseudomonadota</taxon>
        <taxon>Gammaproteobacteria</taxon>
        <taxon>Pseudomonadales</taxon>
        <taxon>Pseudomonadaceae</taxon>
        <taxon>Pseudomonas</taxon>
    </lineage>
</organism>
<dbReference type="InterPro" id="IPR012902">
    <property type="entry name" value="N_methyl_site"/>
</dbReference>
<dbReference type="AlphaFoldDB" id="A0A562QIW5"/>
<keyword evidence="1" id="KW-1133">Transmembrane helix</keyword>
<dbReference type="OrthoDB" id="7032149at2"/>
<dbReference type="EMBL" id="VLKY01000003">
    <property type="protein sequence ID" value="TWI56681.1"/>
    <property type="molecule type" value="Genomic_DNA"/>
</dbReference>
<dbReference type="RefSeq" id="WP_145139320.1">
    <property type="nucleotide sequence ID" value="NZ_VLKY01000003.1"/>
</dbReference>
<dbReference type="NCBIfam" id="TIGR02532">
    <property type="entry name" value="IV_pilin_GFxxxE"/>
    <property type="match status" value="1"/>
</dbReference>
<feature type="transmembrane region" description="Helical" evidence="1">
    <location>
        <begin position="12"/>
        <end position="34"/>
    </location>
</feature>
<evidence type="ECO:0000256" key="1">
    <source>
        <dbReference type="SAM" id="Phobius"/>
    </source>
</evidence>
<dbReference type="Proteomes" id="UP000316905">
    <property type="component" value="Unassembled WGS sequence"/>
</dbReference>
<reference evidence="2 3" key="1">
    <citation type="journal article" date="2015" name="Stand. Genomic Sci.">
        <title>Genomic Encyclopedia of Bacterial and Archaeal Type Strains, Phase III: the genomes of soil and plant-associated and newly described type strains.</title>
        <authorList>
            <person name="Whitman W.B."/>
            <person name="Woyke T."/>
            <person name="Klenk H.P."/>
            <person name="Zhou Y."/>
            <person name="Lilburn T.G."/>
            <person name="Beck B.J."/>
            <person name="De Vos P."/>
            <person name="Vandamme P."/>
            <person name="Eisen J.A."/>
            <person name="Garrity G."/>
            <person name="Hugenholtz P."/>
            <person name="Kyrpides N.C."/>
        </authorList>
    </citation>
    <scope>NUCLEOTIDE SEQUENCE [LARGE SCALE GENOMIC DNA]</scope>
    <source>
        <strain evidence="2 3">CGMCC 1.6858</strain>
    </source>
</reference>
<comment type="caution">
    <text evidence="2">The sequence shown here is derived from an EMBL/GenBank/DDBJ whole genome shotgun (WGS) entry which is preliminary data.</text>
</comment>
<keyword evidence="1" id="KW-0472">Membrane</keyword>
<name>A0A562QIW5_9PSED</name>
<evidence type="ECO:0000313" key="2">
    <source>
        <dbReference type="EMBL" id="TWI56681.1"/>
    </source>
</evidence>
<protein>
    <submittedName>
        <fullName evidence="2">General secretion pathway protein I</fullName>
    </submittedName>
</protein>
<sequence length="125" mass="13683">MIPRVRTQQGFTLLELLAAIALLAITFFVVMGGIGQATHALLKDNRATRMALVARSLLDESVHTLLQPGTSNGRLTDGTAWRLDIARVETQSALQLYRLDLTLTVAGHRERFSTLRIQGGADNTL</sequence>
<proteinExistence type="predicted"/>
<evidence type="ECO:0000313" key="3">
    <source>
        <dbReference type="Proteomes" id="UP000316905"/>
    </source>
</evidence>
<keyword evidence="1" id="KW-0812">Transmembrane</keyword>
<dbReference type="PROSITE" id="PS00409">
    <property type="entry name" value="PROKAR_NTER_METHYL"/>
    <property type="match status" value="1"/>
</dbReference>
<dbReference type="Pfam" id="PF07963">
    <property type="entry name" value="N_methyl"/>
    <property type="match status" value="1"/>
</dbReference>
<accession>A0A562QIW5</accession>